<feature type="compositionally biased region" description="Basic and acidic residues" evidence="1">
    <location>
        <begin position="201"/>
        <end position="210"/>
    </location>
</feature>
<keyword evidence="3" id="KW-1185">Reference proteome</keyword>
<feature type="compositionally biased region" description="Acidic residues" evidence="1">
    <location>
        <begin position="642"/>
        <end position="651"/>
    </location>
</feature>
<evidence type="ECO:0000313" key="3">
    <source>
        <dbReference type="Proteomes" id="UP001323405"/>
    </source>
</evidence>
<dbReference type="EMBL" id="JAFFHA010000004">
    <property type="protein sequence ID" value="KAK4656849.1"/>
    <property type="molecule type" value="Genomic_DNA"/>
</dbReference>
<feature type="compositionally biased region" description="Basic and acidic residues" evidence="1">
    <location>
        <begin position="246"/>
        <end position="257"/>
    </location>
</feature>
<comment type="caution">
    <text evidence="2">The sequence shown here is derived from an EMBL/GenBank/DDBJ whole genome shotgun (WGS) entry which is preliminary data.</text>
</comment>
<dbReference type="Proteomes" id="UP001323405">
    <property type="component" value="Unassembled WGS sequence"/>
</dbReference>
<feature type="compositionally biased region" description="Low complexity" evidence="1">
    <location>
        <begin position="350"/>
        <end position="359"/>
    </location>
</feature>
<evidence type="ECO:0000256" key="1">
    <source>
        <dbReference type="SAM" id="MobiDB-lite"/>
    </source>
</evidence>
<feature type="region of interest" description="Disordered" evidence="1">
    <location>
        <begin position="184"/>
        <end position="381"/>
    </location>
</feature>
<evidence type="ECO:0008006" key="4">
    <source>
        <dbReference type="Google" id="ProtNLM"/>
    </source>
</evidence>
<feature type="compositionally biased region" description="Pro residues" evidence="1">
    <location>
        <begin position="752"/>
        <end position="769"/>
    </location>
</feature>
<protein>
    <recommendedName>
        <fullName evidence="4">Glucan 1, 4-alpha-glucosidase</fullName>
    </recommendedName>
</protein>
<gene>
    <name evidence="2" type="ORF">QC762_207770</name>
</gene>
<feature type="region of interest" description="Disordered" evidence="1">
    <location>
        <begin position="525"/>
        <end position="730"/>
    </location>
</feature>
<feature type="region of interest" description="Disordered" evidence="1">
    <location>
        <begin position="745"/>
        <end position="805"/>
    </location>
</feature>
<feature type="compositionally biased region" description="Polar residues" evidence="1">
    <location>
        <begin position="695"/>
        <end position="706"/>
    </location>
</feature>
<feature type="compositionally biased region" description="Low complexity" evidence="1">
    <location>
        <begin position="23"/>
        <end position="32"/>
    </location>
</feature>
<dbReference type="RefSeq" id="XP_062745824.1">
    <property type="nucleotide sequence ID" value="XM_062887689.1"/>
</dbReference>
<feature type="compositionally biased region" description="Basic and acidic residues" evidence="1">
    <location>
        <begin position="230"/>
        <end position="239"/>
    </location>
</feature>
<feature type="compositionally biased region" description="Low complexity" evidence="1">
    <location>
        <begin position="671"/>
        <end position="686"/>
    </location>
</feature>
<feature type="compositionally biased region" description="Low complexity" evidence="1">
    <location>
        <begin position="582"/>
        <end position="592"/>
    </location>
</feature>
<feature type="compositionally biased region" description="Polar residues" evidence="1">
    <location>
        <begin position="369"/>
        <end position="379"/>
    </location>
</feature>
<dbReference type="GeneID" id="87907596"/>
<sequence>MDDPWRSPWTATEVDPDKDHKLPSPSLSKSDLAPPPRALLSGTSSPRLSAAVESSPWGDDGDGLGDWAGASTPAADASSVHSGWGGGWATSPNLAAVRRDDDSGRLSPIAWPGNIATPKPANGSAFRQPSPDPWATESSFDKPPTEIDAPQVIVDLASPRATHFETLKVATGLGAIGLDAGWDSASVEENREGPTEVTDPQNHEEKRAEDPAQLPRHNGELRSYTPSNEGTDHDDDHQDSPITSIDEDHRGRQREPARPAGKVQELVVKFDGLAKAKSQESLRVPRPKSSGSGSVGKRDASSDNGDFGDFEDTEDVKFHPPPDPVEQPVAPQSSEDAERPVTPPSSQDVKSPLTPPSSKSKCEDETPTKRSPQVKSSAVASPEVPIRPKIIRPTFEVNLDQVGELFGSMKVPVKLPIISIDGEIPERVITDSFNEISERKLWYRLSRLGSARRHDAADEDSYRRITWPTSTVRQEVITIVRRWMEEDSIAGRVALGGGISKTQKNMFGWDSSAEPVGLDAVFGKRKQESRAAPPQPIQIPDSLASFLEPPTPTTSRSAHSVASPPPAVQSPPVASFGWSESPAFAPTPTTTLAPPPRPSTGGSAPSALPSTAGHSRTASQPAVFGAPTAFSPAPIAEANHDDGEDDDEDWGEMVSSPVESKPAGFQSLDDAFAAPIAPTTSASTLSDPEAAGETRPSTSDPWSTMDFSMFDAPAPALSQSKPPAALPTPSDTPLAFSPIVVTFPLSLSETPTPSPTFTPPTQTSPPPPKALLSARPFTPSVPSRLSEHMSVPPDPVPPIQDPIHDLTTSDDEVAKQIIANLPDLAVPIPSARVLFLREISQFPIVR</sequence>
<evidence type="ECO:0000313" key="2">
    <source>
        <dbReference type="EMBL" id="KAK4656849.1"/>
    </source>
</evidence>
<feature type="region of interest" description="Disordered" evidence="1">
    <location>
        <begin position="1"/>
        <end position="146"/>
    </location>
</feature>
<accession>A0ABR0GM88</accession>
<proteinExistence type="predicted"/>
<reference evidence="2 3" key="1">
    <citation type="journal article" date="2023" name="bioRxiv">
        <title>High-quality genome assemblies of four members of thePodospora anserinaspecies complex.</title>
        <authorList>
            <person name="Ament-Velasquez S.L."/>
            <person name="Vogan A.A."/>
            <person name="Wallerman O."/>
            <person name="Hartmann F."/>
            <person name="Gautier V."/>
            <person name="Silar P."/>
            <person name="Giraud T."/>
            <person name="Johannesson H."/>
        </authorList>
    </citation>
    <scope>NUCLEOTIDE SEQUENCE [LARGE SCALE GENOMIC DNA]</scope>
    <source>
        <strain evidence="2 3">CBS 415.72m</strain>
    </source>
</reference>
<feature type="compositionally biased region" description="Polar residues" evidence="1">
    <location>
        <begin position="608"/>
        <end position="620"/>
    </location>
</feature>
<organism evidence="2 3">
    <name type="scientific">Podospora pseudocomata</name>
    <dbReference type="NCBI Taxonomy" id="2093779"/>
    <lineage>
        <taxon>Eukaryota</taxon>
        <taxon>Fungi</taxon>
        <taxon>Dikarya</taxon>
        <taxon>Ascomycota</taxon>
        <taxon>Pezizomycotina</taxon>
        <taxon>Sordariomycetes</taxon>
        <taxon>Sordariomycetidae</taxon>
        <taxon>Sordariales</taxon>
        <taxon>Podosporaceae</taxon>
        <taxon>Podospora</taxon>
    </lineage>
</organism>
<name>A0ABR0GM88_9PEZI</name>